<gene>
    <name evidence="1" type="ORF">LCGC14_1463250</name>
</gene>
<sequence length="437" mass="51973">MIKIQDILFQKLFESSIAEIKRFPIETITFDNALDTFNLWYELEYKYSQLKNKSFKGLLQRKENILNIIKDTALNINDVLADSFIEVFGNWLEFHAILNPKLWAEKRYEEVEDEGFDFESIIKSLFSEYRSYQGGESFQDTFEDIIYDINNFPVFKKLLTVGTIDFYQSDLDNMDEEEFQEQYGYLLKDLNIKTKDEFQELLDSGELPENLILNYVELLTTNDIEYFVESLKNLMNYVYNVTEEDIGIEFYEKLVFPVWYGKWKAEGIDETRQNVEDVYNDLQNINSFPLKKQFALINIATNTAHQSGSIMDYYEERFNVGKSDLDVLTNKDVSEWDKELREIGVIFEEIVKFTVDNKGRNYYRMTSKDLRNLNVNDFKSGDTIVVNEKYIIHLKKEKYKFFSLETSVENYNTYKFIDPAFWPVFINNFIYSDYDIS</sequence>
<comment type="caution">
    <text evidence="1">The sequence shown here is derived from an EMBL/GenBank/DDBJ whole genome shotgun (WGS) entry which is preliminary data.</text>
</comment>
<dbReference type="EMBL" id="LAZR01010211">
    <property type="protein sequence ID" value="KKM68198.1"/>
    <property type="molecule type" value="Genomic_DNA"/>
</dbReference>
<reference evidence="1" key="1">
    <citation type="journal article" date="2015" name="Nature">
        <title>Complex archaea that bridge the gap between prokaryotes and eukaryotes.</title>
        <authorList>
            <person name="Spang A."/>
            <person name="Saw J.H."/>
            <person name="Jorgensen S.L."/>
            <person name="Zaremba-Niedzwiedzka K."/>
            <person name="Martijn J."/>
            <person name="Lind A.E."/>
            <person name="van Eijk R."/>
            <person name="Schleper C."/>
            <person name="Guy L."/>
            <person name="Ettema T.J."/>
        </authorList>
    </citation>
    <scope>NUCLEOTIDE SEQUENCE</scope>
</reference>
<name>A0A0F9JEZ2_9ZZZZ</name>
<organism evidence="1">
    <name type="scientific">marine sediment metagenome</name>
    <dbReference type="NCBI Taxonomy" id="412755"/>
    <lineage>
        <taxon>unclassified sequences</taxon>
        <taxon>metagenomes</taxon>
        <taxon>ecological metagenomes</taxon>
    </lineage>
</organism>
<protein>
    <submittedName>
        <fullName evidence="1">Uncharacterized protein</fullName>
    </submittedName>
</protein>
<evidence type="ECO:0000313" key="1">
    <source>
        <dbReference type="EMBL" id="KKM68198.1"/>
    </source>
</evidence>
<proteinExistence type="predicted"/>
<dbReference type="AlphaFoldDB" id="A0A0F9JEZ2"/>
<accession>A0A0F9JEZ2</accession>